<evidence type="ECO:0000256" key="3">
    <source>
        <dbReference type="ARBA" id="ARBA00022692"/>
    </source>
</evidence>
<dbReference type="GO" id="GO:0005886">
    <property type="term" value="C:plasma membrane"/>
    <property type="evidence" value="ECO:0007669"/>
    <property type="project" value="UniProtKB-SubCell"/>
</dbReference>
<dbReference type="InterPro" id="IPR020846">
    <property type="entry name" value="MFS_dom"/>
</dbReference>
<feature type="transmembrane region" description="Helical" evidence="6">
    <location>
        <begin position="265"/>
        <end position="285"/>
    </location>
</feature>
<evidence type="ECO:0000256" key="5">
    <source>
        <dbReference type="ARBA" id="ARBA00023136"/>
    </source>
</evidence>
<dbReference type="Pfam" id="PF07690">
    <property type="entry name" value="MFS_1"/>
    <property type="match status" value="1"/>
</dbReference>
<evidence type="ECO:0000259" key="7">
    <source>
        <dbReference type="PROSITE" id="PS50850"/>
    </source>
</evidence>
<protein>
    <submittedName>
        <fullName evidence="8">Efflux membrane protein</fullName>
    </submittedName>
</protein>
<proteinExistence type="predicted"/>
<keyword evidence="5 6" id="KW-0472">Membrane</keyword>
<feature type="transmembrane region" description="Helical" evidence="6">
    <location>
        <begin position="74"/>
        <end position="97"/>
    </location>
</feature>
<dbReference type="InterPro" id="IPR011701">
    <property type="entry name" value="MFS"/>
</dbReference>
<dbReference type="GO" id="GO:0022857">
    <property type="term" value="F:transmembrane transporter activity"/>
    <property type="evidence" value="ECO:0007669"/>
    <property type="project" value="InterPro"/>
</dbReference>
<dbReference type="InterPro" id="IPR036259">
    <property type="entry name" value="MFS_trans_sf"/>
</dbReference>
<dbReference type="Gene3D" id="1.20.1250.20">
    <property type="entry name" value="MFS general substrate transporter like domains"/>
    <property type="match status" value="2"/>
</dbReference>
<keyword evidence="4 6" id="KW-1133">Transmembrane helix</keyword>
<dbReference type="EMBL" id="CP027541">
    <property type="protein sequence ID" value="AWT55323.1"/>
    <property type="molecule type" value="Genomic_DNA"/>
</dbReference>
<feature type="transmembrane region" description="Helical" evidence="6">
    <location>
        <begin position="162"/>
        <end position="183"/>
    </location>
</feature>
<dbReference type="PANTHER" id="PTHR42718">
    <property type="entry name" value="MAJOR FACILITATOR SUPERFAMILY MULTIDRUG TRANSPORTER MFSC"/>
    <property type="match status" value="1"/>
</dbReference>
<keyword evidence="3 6" id="KW-0812">Transmembrane</keyword>
<name>A0A2U9PUA7_MYCSE</name>
<feature type="transmembrane region" description="Helical" evidence="6">
    <location>
        <begin position="425"/>
        <end position="446"/>
    </location>
</feature>
<evidence type="ECO:0000313" key="8">
    <source>
        <dbReference type="EMBL" id="AWT55323.1"/>
    </source>
</evidence>
<feature type="transmembrane region" description="Helical" evidence="6">
    <location>
        <begin position="358"/>
        <end position="382"/>
    </location>
</feature>
<dbReference type="Proteomes" id="UP000011200">
    <property type="component" value="Chromosome"/>
</dbReference>
<dbReference type="SUPFAM" id="SSF103473">
    <property type="entry name" value="MFS general substrate transporter"/>
    <property type="match status" value="1"/>
</dbReference>
<evidence type="ECO:0000256" key="2">
    <source>
        <dbReference type="ARBA" id="ARBA00022448"/>
    </source>
</evidence>
<feature type="transmembrane region" description="Helical" evidence="6">
    <location>
        <begin position="7"/>
        <end position="31"/>
    </location>
</feature>
<feature type="transmembrane region" description="Helical" evidence="6">
    <location>
        <begin position="332"/>
        <end position="352"/>
    </location>
</feature>
<comment type="subcellular location">
    <subcellularLocation>
        <location evidence="1">Cell membrane</location>
        <topology evidence="1">Multi-pass membrane protein</topology>
    </subcellularLocation>
</comment>
<dbReference type="PANTHER" id="PTHR42718:SF9">
    <property type="entry name" value="MAJOR FACILITATOR SUPERFAMILY MULTIDRUG TRANSPORTER MFSC"/>
    <property type="match status" value="1"/>
</dbReference>
<evidence type="ECO:0000256" key="1">
    <source>
        <dbReference type="ARBA" id="ARBA00004651"/>
    </source>
</evidence>
<dbReference type="AlphaFoldDB" id="A0A2U9PUA7"/>
<feature type="domain" description="Major facilitator superfamily (MFS) profile" evidence="7">
    <location>
        <begin position="8"/>
        <end position="450"/>
    </location>
</feature>
<evidence type="ECO:0000256" key="4">
    <source>
        <dbReference type="ARBA" id="ARBA00022989"/>
    </source>
</evidence>
<feature type="transmembrane region" description="Helical" evidence="6">
    <location>
        <begin position="43"/>
        <end position="62"/>
    </location>
</feature>
<organism evidence="8 9">
    <name type="scientific">Mycolicibacterium smegmatis (strain MKD8)</name>
    <name type="common">Mycobacterium smegmatis</name>
    <dbReference type="NCBI Taxonomy" id="1214915"/>
    <lineage>
        <taxon>Bacteria</taxon>
        <taxon>Bacillati</taxon>
        <taxon>Actinomycetota</taxon>
        <taxon>Actinomycetes</taxon>
        <taxon>Mycobacteriales</taxon>
        <taxon>Mycobacteriaceae</taxon>
        <taxon>Mycolicibacterium</taxon>
    </lineage>
</organism>
<feature type="transmembrane region" description="Helical" evidence="6">
    <location>
        <begin position="204"/>
        <end position="222"/>
    </location>
</feature>
<sequence>MDHRTRWAVAALSIGTLLSPLNSSMIAIALVPLRHEFRLDAANVTWVVTVFYVASATGQPLMGRLADRFGPRRVFVTGMTAVALACGATSVATNFPLVCAGRVALALAAATAFPSAVISIRPLSQRSGVPPSHLLGRVQIANTSGAAVGPVLGGLLETLSGWQALFLVNIPLAVLAGLGAWLLAPADAPRLGTGVRVTLTESDLPGVGLFAAALVCWMTFLLDAADGPPWWLMAVAVVATTLFGWREMRTATPFLDLSLVRVNRALATVYLAFILFNLVFYLAFFGMPQVLQERGHYQSGVAGLLMFPLAAVTIVLTPLVAKSVDRHGIRAVLRFGALVLTAGAALLTLGAVSVTPWLVVATMIALGVPYCIVNLALTQALYGSAKREDTGVASGVFQASRYVGAVLATTVLGITLSTGDTAGNWAIASSVAVLFAVAHLVVAWTWQPPRGAPGRQDR</sequence>
<gene>
    <name evidence="8" type="ORF">D806_043610</name>
</gene>
<keyword evidence="2" id="KW-0813">Transport</keyword>
<feature type="transmembrane region" description="Helical" evidence="6">
    <location>
        <begin position="297"/>
        <end position="320"/>
    </location>
</feature>
<reference evidence="9" key="2">
    <citation type="submission" date="2018-03" db="EMBL/GenBank/DDBJ databases">
        <authorList>
            <person name="Derbyshire K."/>
            <person name="Gray T.A."/>
            <person name="Champion M."/>
        </authorList>
    </citation>
    <scope>NUCLEOTIDE SEQUENCE [LARGE SCALE GENOMIC DNA]</scope>
    <source>
        <strain evidence="9">MKD8</strain>
    </source>
</reference>
<evidence type="ECO:0000256" key="6">
    <source>
        <dbReference type="SAM" id="Phobius"/>
    </source>
</evidence>
<dbReference type="PROSITE" id="PS50850">
    <property type="entry name" value="MFS"/>
    <property type="match status" value="1"/>
</dbReference>
<evidence type="ECO:0000313" key="9">
    <source>
        <dbReference type="Proteomes" id="UP000011200"/>
    </source>
</evidence>
<feature type="transmembrane region" description="Helical" evidence="6">
    <location>
        <begin position="228"/>
        <end position="245"/>
    </location>
</feature>
<accession>A0A2U9PUA7</accession>
<reference evidence="8 9" key="1">
    <citation type="journal article" date="2013" name="Genome Announc.">
        <title>Draft genome sequence of MKD8, a conjugal recipient Mycobacterium smegmatis strain.</title>
        <authorList>
            <person name="Gray T.A."/>
            <person name="Palumbo M.J."/>
            <person name="Derbyshire K.M."/>
        </authorList>
    </citation>
    <scope>NUCLEOTIDE SEQUENCE [LARGE SCALE GENOMIC DNA]</scope>
    <source>
        <strain evidence="8 9">MKD8</strain>
    </source>
</reference>
<feature type="transmembrane region" description="Helical" evidence="6">
    <location>
        <begin position="402"/>
        <end position="419"/>
    </location>
</feature>